<protein>
    <submittedName>
        <fullName evidence="4">Uncharacterized protein, YigZ family</fullName>
    </submittedName>
</protein>
<dbReference type="PROSITE" id="PS00910">
    <property type="entry name" value="UPF0029"/>
    <property type="match status" value="1"/>
</dbReference>
<dbReference type="STRING" id="137733.SAMN05421767_1415"/>
<evidence type="ECO:0000256" key="1">
    <source>
        <dbReference type="ARBA" id="ARBA00007665"/>
    </source>
</evidence>
<name>A0A1H9NKJ8_9LACT</name>
<sequence length="211" mass="23217">MKEQYKTIIADGVGEIDVKGSRFIAHMKRAESEVEAQEFIQSVKKEHWKATHNCSAYLIGENDELQRANDDGEPSGTAGVPMLEVLKKNELQNVCCVVTRYFGGTKLGAGGLIRAYTGAVVEGLNQVGVALCSLEQVVRVELQYALVGKLEHFLTTNEIAIVNKEYTDKVAIDCSIPMAEVASFKESVIELLSDQAQFSELDTAYIERPLT</sequence>
<evidence type="ECO:0000259" key="2">
    <source>
        <dbReference type="Pfam" id="PF01205"/>
    </source>
</evidence>
<proteinExistence type="inferred from homology"/>
<evidence type="ECO:0000313" key="4">
    <source>
        <dbReference type="EMBL" id="SER36480.1"/>
    </source>
</evidence>
<dbReference type="InterPro" id="IPR035647">
    <property type="entry name" value="EFG_III/V"/>
</dbReference>
<comment type="similarity">
    <text evidence="1">Belongs to the IMPACT family.</text>
</comment>
<dbReference type="RefSeq" id="WP_089747602.1">
    <property type="nucleotide sequence ID" value="NZ_FOGF01000041.1"/>
</dbReference>
<feature type="domain" description="Impact N-terminal" evidence="2">
    <location>
        <begin position="19"/>
        <end position="122"/>
    </location>
</feature>
<dbReference type="InterPro" id="IPR015269">
    <property type="entry name" value="UPF0029_Impact_C"/>
</dbReference>
<dbReference type="SUPFAM" id="SSF54211">
    <property type="entry name" value="Ribosomal protein S5 domain 2-like"/>
    <property type="match status" value="1"/>
</dbReference>
<dbReference type="Gene3D" id="3.30.70.240">
    <property type="match status" value="1"/>
</dbReference>
<reference evidence="4 5" key="1">
    <citation type="submission" date="2016-10" db="EMBL/GenBank/DDBJ databases">
        <authorList>
            <person name="de Groot N.N."/>
        </authorList>
    </citation>
    <scope>NUCLEOTIDE SEQUENCE [LARGE SCALE GENOMIC DNA]</scope>
    <source>
        <strain evidence="4 5">DSM 15827</strain>
    </source>
</reference>
<evidence type="ECO:0000313" key="5">
    <source>
        <dbReference type="Proteomes" id="UP000198556"/>
    </source>
</evidence>
<dbReference type="OrthoDB" id="9813771at2"/>
<dbReference type="Proteomes" id="UP000198556">
    <property type="component" value="Unassembled WGS sequence"/>
</dbReference>
<dbReference type="EMBL" id="FOGF01000041">
    <property type="protein sequence ID" value="SER36480.1"/>
    <property type="molecule type" value="Genomic_DNA"/>
</dbReference>
<dbReference type="Pfam" id="PF09186">
    <property type="entry name" value="DUF1949"/>
    <property type="match status" value="1"/>
</dbReference>
<gene>
    <name evidence="4" type="ORF">SAMN05421767_1415</name>
</gene>
<feature type="domain" description="UPF0029" evidence="3">
    <location>
        <begin position="140"/>
        <end position="195"/>
    </location>
</feature>
<dbReference type="PANTHER" id="PTHR16301:SF20">
    <property type="entry name" value="IMPACT FAMILY MEMBER YIGZ"/>
    <property type="match status" value="1"/>
</dbReference>
<dbReference type="GO" id="GO:0006446">
    <property type="term" value="P:regulation of translational initiation"/>
    <property type="evidence" value="ECO:0007669"/>
    <property type="project" value="TreeGrafter"/>
</dbReference>
<dbReference type="Pfam" id="PF01205">
    <property type="entry name" value="Impact_N"/>
    <property type="match status" value="1"/>
</dbReference>
<dbReference type="InterPro" id="IPR001498">
    <property type="entry name" value="Impact_N"/>
</dbReference>
<dbReference type="PANTHER" id="PTHR16301">
    <property type="entry name" value="IMPACT-RELATED"/>
    <property type="match status" value="1"/>
</dbReference>
<dbReference type="InterPro" id="IPR020568">
    <property type="entry name" value="Ribosomal_Su5_D2-typ_SF"/>
</dbReference>
<dbReference type="InterPro" id="IPR015796">
    <property type="entry name" value="Impact_YigZ-like"/>
</dbReference>
<dbReference type="InterPro" id="IPR020569">
    <property type="entry name" value="UPF0029_Impact_CS"/>
</dbReference>
<dbReference type="SUPFAM" id="SSF54980">
    <property type="entry name" value="EF-G C-terminal domain-like"/>
    <property type="match status" value="1"/>
</dbReference>
<dbReference type="InterPro" id="IPR023582">
    <property type="entry name" value="Impact"/>
</dbReference>
<organism evidence="4 5">
    <name type="scientific">Granulicatella balaenopterae</name>
    <dbReference type="NCBI Taxonomy" id="137733"/>
    <lineage>
        <taxon>Bacteria</taxon>
        <taxon>Bacillati</taxon>
        <taxon>Bacillota</taxon>
        <taxon>Bacilli</taxon>
        <taxon>Lactobacillales</taxon>
        <taxon>Carnobacteriaceae</taxon>
        <taxon>Granulicatella</taxon>
    </lineage>
</organism>
<dbReference type="InterPro" id="IPR036956">
    <property type="entry name" value="Impact_N_sf"/>
</dbReference>
<dbReference type="NCBIfam" id="TIGR00257">
    <property type="entry name" value="IMPACT_YIGZ"/>
    <property type="match status" value="1"/>
</dbReference>
<dbReference type="AlphaFoldDB" id="A0A1H9NKJ8"/>
<dbReference type="GO" id="GO:0005737">
    <property type="term" value="C:cytoplasm"/>
    <property type="evidence" value="ECO:0007669"/>
    <property type="project" value="TreeGrafter"/>
</dbReference>
<dbReference type="Gene3D" id="3.30.230.30">
    <property type="entry name" value="Impact, N-terminal domain"/>
    <property type="match status" value="1"/>
</dbReference>
<accession>A0A1H9NKJ8</accession>
<evidence type="ECO:0000259" key="3">
    <source>
        <dbReference type="Pfam" id="PF09186"/>
    </source>
</evidence>
<keyword evidence="5" id="KW-1185">Reference proteome</keyword>